<comment type="caution">
    <text evidence="1">The sequence shown here is derived from an EMBL/GenBank/DDBJ whole genome shotgun (WGS) entry which is preliminary data.</text>
</comment>
<organism evidence="1 2">
    <name type="scientific">Trichonephila inaurata madagascariensis</name>
    <dbReference type="NCBI Taxonomy" id="2747483"/>
    <lineage>
        <taxon>Eukaryota</taxon>
        <taxon>Metazoa</taxon>
        <taxon>Ecdysozoa</taxon>
        <taxon>Arthropoda</taxon>
        <taxon>Chelicerata</taxon>
        <taxon>Arachnida</taxon>
        <taxon>Araneae</taxon>
        <taxon>Araneomorphae</taxon>
        <taxon>Entelegynae</taxon>
        <taxon>Araneoidea</taxon>
        <taxon>Nephilidae</taxon>
        <taxon>Trichonephila</taxon>
        <taxon>Trichonephila inaurata</taxon>
    </lineage>
</organism>
<proteinExistence type="predicted"/>
<evidence type="ECO:0000313" key="1">
    <source>
        <dbReference type="EMBL" id="GFY44388.1"/>
    </source>
</evidence>
<evidence type="ECO:0000313" key="2">
    <source>
        <dbReference type="Proteomes" id="UP000886998"/>
    </source>
</evidence>
<dbReference type="InterPro" id="IPR008962">
    <property type="entry name" value="PapD-like_sf"/>
</dbReference>
<accession>A0A8X7BV91</accession>
<keyword evidence="2" id="KW-1185">Reference proteome</keyword>
<dbReference type="AlphaFoldDB" id="A0A8X7BV91"/>
<name>A0A8X7BV91_9ARAC</name>
<protein>
    <submittedName>
        <fullName evidence="1">Uncharacterized protein</fullName>
    </submittedName>
</protein>
<reference evidence="1" key="1">
    <citation type="submission" date="2020-08" db="EMBL/GenBank/DDBJ databases">
        <title>Multicomponent nature underlies the extraordinary mechanical properties of spider dragline silk.</title>
        <authorList>
            <person name="Kono N."/>
            <person name="Nakamura H."/>
            <person name="Mori M."/>
            <person name="Yoshida Y."/>
            <person name="Ohtoshi R."/>
            <person name="Malay A.D."/>
            <person name="Moran D.A.P."/>
            <person name="Tomita M."/>
            <person name="Numata K."/>
            <person name="Arakawa K."/>
        </authorList>
    </citation>
    <scope>NUCLEOTIDE SEQUENCE</scope>
</reference>
<dbReference type="OrthoDB" id="6435773at2759"/>
<dbReference type="EMBL" id="BMAV01004220">
    <property type="protein sequence ID" value="GFY44388.1"/>
    <property type="molecule type" value="Genomic_DNA"/>
</dbReference>
<sequence>MSDFWSVQESIVSIHTVIRSSKKANIFIENVNSSDKVFLLMVTDTDAFEVYPSSGRIKGKGTVSVTVERLYTDSEIGVAVIVREGSYEVPDDDDDCWHCIFENEPSQKHMFLKRIDFNHNFFEPFELSSPGSSHLENDSLDGSGQNAGALCIARKCNGAIERPTEEDIPIDHIQQQFISAAEKYIKDIDLITRKEKALLMEIKETLPQETKRALCMVKDSMQLMHAKYAKQLDGKLNELTAVLTRVEHLHEEILDFKQWEDKEGESRMDLFLQEALERKLKIESIIEETISELNQKRQNDERLFSEFSESINQQVQWSIQIMERCLQRSDIRRKKLLDIKLSELKVVLCELKKFA</sequence>
<dbReference type="Proteomes" id="UP000886998">
    <property type="component" value="Unassembled WGS sequence"/>
</dbReference>
<dbReference type="SUPFAM" id="SSF49354">
    <property type="entry name" value="PapD-like"/>
    <property type="match status" value="1"/>
</dbReference>
<gene>
    <name evidence="1" type="primary">AVEN_27500_2</name>
    <name evidence="1" type="ORF">TNIN_108651</name>
</gene>